<dbReference type="Proteomes" id="UP000198931">
    <property type="component" value="Unassembled WGS sequence"/>
</dbReference>
<dbReference type="Pfam" id="PF01636">
    <property type="entry name" value="APH"/>
    <property type="match status" value="1"/>
</dbReference>
<dbReference type="EMBL" id="FOQT01000004">
    <property type="protein sequence ID" value="SFI35987.1"/>
    <property type="molecule type" value="Genomic_DNA"/>
</dbReference>
<gene>
    <name evidence="2" type="ORF">SAMN05443292_2254</name>
</gene>
<dbReference type="InterPro" id="IPR002575">
    <property type="entry name" value="Aminoglycoside_PTrfase"/>
</dbReference>
<keyword evidence="3" id="KW-1185">Reference proteome</keyword>
<dbReference type="Gene3D" id="3.90.1200.10">
    <property type="match status" value="1"/>
</dbReference>
<dbReference type="STRING" id="1125876.SAMN05443292_2254"/>
<dbReference type="SUPFAM" id="SSF56112">
    <property type="entry name" value="Protein kinase-like (PK-like)"/>
    <property type="match status" value="1"/>
</dbReference>
<evidence type="ECO:0000313" key="2">
    <source>
        <dbReference type="EMBL" id="SFI35987.1"/>
    </source>
</evidence>
<protein>
    <submittedName>
        <fullName evidence="2">Phosphotransferase enzyme family protein</fullName>
    </submittedName>
</protein>
<accession>A0A1I3HK79</accession>
<organism evidence="2 3">
    <name type="scientific">Halpernia frigidisoli</name>
    <dbReference type="NCBI Taxonomy" id="1125876"/>
    <lineage>
        <taxon>Bacteria</taxon>
        <taxon>Pseudomonadati</taxon>
        <taxon>Bacteroidota</taxon>
        <taxon>Flavobacteriia</taxon>
        <taxon>Flavobacteriales</taxon>
        <taxon>Weeksellaceae</taxon>
        <taxon>Chryseobacterium group</taxon>
        <taxon>Halpernia</taxon>
    </lineage>
</organism>
<reference evidence="2 3" key="1">
    <citation type="submission" date="2016-10" db="EMBL/GenBank/DDBJ databases">
        <authorList>
            <person name="de Groot N.N."/>
        </authorList>
    </citation>
    <scope>NUCLEOTIDE SEQUENCE [LARGE SCALE GENOMIC DNA]</scope>
    <source>
        <strain evidence="2 3">DSM 26000</strain>
    </source>
</reference>
<dbReference type="InterPro" id="IPR011009">
    <property type="entry name" value="Kinase-like_dom_sf"/>
</dbReference>
<proteinExistence type="predicted"/>
<dbReference type="OrthoDB" id="9784461at2"/>
<dbReference type="RefSeq" id="WP_090080615.1">
    <property type="nucleotide sequence ID" value="NZ_FOQT01000004.1"/>
</dbReference>
<dbReference type="AlphaFoldDB" id="A0A1I3HK79"/>
<sequence length="327" mass="37904">MTEADIITFFNDFFPEKAQKSVALPQSGSSRKNFIVENSEGKFVITSNNNLAENQAFFYFSKIFSDLNLNTPTIFTINAEENLYIQTFLGGETLSEIIAKEGESENVTDLVQKALHALFILQKKTAGLIDFKKTFEYESYNELPVLNDLFYFKNFFADVLELPYQKSKIISEFLQLTKMLGDLSPRCLMLRDFQARNIMVKENNVFFIDYQAAMEGPLMYDVISFLFQAKANFTENFKNKMLQYYFGLWQNEDIENQLKNSVKPLQLIRFLQVLGAYGFRGLVQKKSHFIASIPKGIENIQNFANSWDQMEEFPELKKLIQTLKLKS</sequence>
<evidence type="ECO:0000313" key="3">
    <source>
        <dbReference type="Proteomes" id="UP000198931"/>
    </source>
</evidence>
<name>A0A1I3HK79_9FLAO</name>
<dbReference type="GO" id="GO:0016740">
    <property type="term" value="F:transferase activity"/>
    <property type="evidence" value="ECO:0007669"/>
    <property type="project" value="UniProtKB-KW"/>
</dbReference>
<feature type="domain" description="Aminoglycoside phosphotransferase" evidence="1">
    <location>
        <begin position="25"/>
        <end position="249"/>
    </location>
</feature>
<keyword evidence="2" id="KW-0808">Transferase</keyword>
<evidence type="ECO:0000259" key="1">
    <source>
        <dbReference type="Pfam" id="PF01636"/>
    </source>
</evidence>